<feature type="transmembrane region" description="Helical" evidence="2">
    <location>
        <begin position="400"/>
        <end position="422"/>
    </location>
</feature>
<dbReference type="EMBL" id="CP036525">
    <property type="protein sequence ID" value="QDT03147.1"/>
    <property type="molecule type" value="Genomic_DNA"/>
</dbReference>
<evidence type="ECO:0000256" key="2">
    <source>
        <dbReference type="SAM" id="Phobius"/>
    </source>
</evidence>
<feature type="transmembrane region" description="Helical" evidence="2">
    <location>
        <begin position="127"/>
        <end position="146"/>
    </location>
</feature>
<dbReference type="Pfam" id="PF01478">
    <property type="entry name" value="Peptidase_A24"/>
    <property type="match status" value="1"/>
</dbReference>
<evidence type="ECO:0000313" key="4">
    <source>
        <dbReference type="EMBL" id="QDT03147.1"/>
    </source>
</evidence>
<feature type="transmembrane region" description="Helical" evidence="2">
    <location>
        <begin position="81"/>
        <end position="102"/>
    </location>
</feature>
<feature type="transmembrane region" description="Helical" evidence="2">
    <location>
        <begin position="320"/>
        <end position="338"/>
    </location>
</feature>
<dbReference type="InterPro" id="IPR000045">
    <property type="entry name" value="Prepilin_IV_endopep_pep"/>
</dbReference>
<gene>
    <name evidence="4" type="ORF">K227x_15290</name>
</gene>
<keyword evidence="2" id="KW-0812">Transmembrane</keyword>
<evidence type="ECO:0000256" key="1">
    <source>
        <dbReference type="ARBA" id="ARBA00005801"/>
    </source>
</evidence>
<sequence length="433" mass="48288">MVGNWIGLPIELRYVLLAMIGLIGGALANHVIYTFAYFSPRPISPWGKAPPKAQPRTALDRVPVLGWFRMNRDSEIHGRGFWVRPLLIEVAMAISIPLLYWFETQVGGLLPIAARIPRFLDVVEPSATWMFFAHMILVTLMVAATFIDLDERTIPDIITIPGTLIGLLLGAITIQIFMPTVLPVGAPFNVLGSMTKSTMFNSPWYEEANPWLGISGLRVGLAIWTLWCFALADRRWSGLLAKRRGIARAIQHFCAGLFRYGFWKLLVAMWCVGVIAISWVWNVGGDHWLGLFSSLVGLAVGGGSVWAIRIVASWAMDVEAMGFGDVTLMAMIGAFIGWQGAILAFFLAPFAAIFIVLIQYVITRDPQVPFGPYLCAGTVLTIVNWDRVYNAWLSYNLLTIGPMLLWICIAMLGLMAVMLFVWRHIKMRIFADH</sequence>
<proteinExistence type="inferred from homology"/>
<feature type="transmembrane region" description="Helical" evidence="2">
    <location>
        <begin position="211"/>
        <end position="232"/>
    </location>
</feature>
<accession>A0A517N7M8</accession>
<dbReference type="GO" id="GO:0004190">
    <property type="term" value="F:aspartic-type endopeptidase activity"/>
    <property type="evidence" value="ECO:0007669"/>
    <property type="project" value="InterPro"/>
</dbReference>
<feature type="transmembrane region" description="Helical" evidence="2">
    <location>
        <begin position="344"/>
        <end position="363"/>
    </location>
</feature>
<feature type="domain" description="Prepilin type IV endopeptidase peptidase" evidence="3">
    <location>
        <begin position="265"/>
        <end position="356"/>
    </location>
</feature>
<dbReference type="RefSeq" id="WP_218933834.1">
    <property type="nucleotide sequence ID" value="NZ_CP036525.1"/>
</dbReference>
<dbReference type="AlphaFoldDB" id="A0A517N7M8"/>
<keyword evidence="2" id="KW-1133">Transmembrane helix</keyword>
<organism evidence="4 5">
    <name type="scientific">Rubripirellula lacrimiformis</name>
    <dbReference type="NCBI Taxonomy" id="1930273"/>
    <lineage>
        <taxon>Bacteria</taxon>
        <taxon>Pseudomonadati</taxon>
        <taxon>Planctomycetota</taxon>
        <taxon>Planctomycetia</taxon>
        <taxon>Pirellulales</taxon>
        <taxon>Pirellulaceae</taxon>
        <taxon>Rubripirellula</taxon>
    </lineage>
</organism>
<dbReference type="KEGG" id="rlc:K227x_15290"/>
<dbReference type="InterPro" id="IPR050882">
    <property type="entry name" value="Prepilin_peptidase/N-MTase"/>
</dbReference>
<reference evidence="4 5" key="1">
    <citation type="submission" date="2019-02" db="EMBL/GenBank/DDBJ databases">
        <title>Deep-cultivation of Planctomycetes and their phenomic and genomic characterization uncovers novel biology.</title>
        <authorList>
            <person name="Wiegand S."/>
            <person name="Jogler M."/>
            <person name="Boedeker C."/>
            <person name="Pinto D."/>
            <person name="Vollmers J."/>
            <person name="Rivas-Marin E."/>
            <person name="Kohn T."/>
            <person name="Peeters S.H."/>
            <person name="Heuer A."/>
            <person name="Rast P."/>
            <person name="Oberbeckmann S."/>
            <person name="Bunk B."/>
            <person name="Jeske O."/>
            <person name="Meyerdierks A."/>
            <person name="Storesund J.E."/>
            <person name="Kallscheuer N."/>
            <person name="Luecker S."/>
            <person name="Lage O.M."/>
            <person name="Pohl T."/>
            <person name="Merkel B.J."/>
            <person name="Hornburger P."/>
            <person name="Mueller R.-W."/>
            <person name="Bruemmer F."/>
            <person name="Labrenz M."/>
            <person name="Spormann A.M."/>
            <person name="Op den Camp H."/>
            <person name="Overmann J."/>
            <person name="Amann R."/>
            <person name="Jetten M.S.M."/>
            <person name="Mascher T."/>
            <person name="Medema M.H."/>
            <person name="Devos D.P."/>
            <person name="Kaster A.-K."/>
            <person name="Ovreas L."/>
            <person name="Rohde M."/>
            <person name="Galperin M.Y."/>
            <person name="Jogler C."/>
        </authorList>
    </citation>
    <scope>NUCLEOTIDE SEQUENCE [LARGE SCALE GENOMIC DNA]</scope>
    <source>
        <strain evidence="4 5">K22_7</strain>
    </source>
</reference>
<feature type="transmembrane region" description="Helical" evidence="2">
    <location>
        <begin position="158"/>
        <end position="178"/>
    </location>
</feature>
<protein>
    <submittedName>
        <fullName evidence="4">Type IV leader peptidase family protein</fullName>
    </submittedName>
</protein>
<dbReference type="Proteomes" id="UP000318538">
    <property type="component" value="Chromosome"/>
</dbReference>
<dbReference type="GO" id="GO:0005886">
    <property type="term" value="C:plasma membrane"/>
    <property type="evidence" value="ECO:0007669"/>
    <property type="project" value="TreeGrafter"/>
</dbReference>
<feature type="transmembrane region" description="Helical" evidence="2">
    <location>
        <begin position="287"/>
        <end position="308"/>
    </location>
</feature>
<feature type="transmembrane region" description="Helical" evidence="2">
    <location>
        <begin position="253"/>
        <end position="281"/>
    </location>
</feature>
<evidence type="ECO:0000313" key="5">
    <source>
        <dbReference type="Proteomes" id="UP000318538"/>
    </source>
</evidence>
<keyword evidence="5" id="KW-1185">Reference proteome</keyword>
<dbReference type="Gene3D" id="1.20.120.1220">
    <property type="match status" value="1"/>
</dbReference>
<keyword evidence="2" id="KW-0472">Membrane</keyword>
<dbReference type="PANTHER" id="PTHR30487:SF0">
    <property type="entry name" value="PREPILIN LEADER PEPTIDASE_N-METHYLTRANSFERASE-RELATED"/>
    <property type="match status" value="1"/>
</dbReference>
<dbReference type="PANTHER" id="PTHR30487">
    <property type="entry name" value="TYPE 4 PREPILIN-LIKE PROTEINS LEADER PEPTIDE-PROCESSING ENZYME"/>
    <property type="match status" value="1"/>
</dbReference>
<feature type="transmembrane region" description="Helical" evidence="2">
    <location>
        <begin position="12"/>
        <end position="38"/>
    </location>
</feature>
<name>A0A517N7M8_9BACT</name>
<evidence type="ECO:0000259" key="3">
    <source>
        <dbReference type="Pfam" id="PF01478"/>
    </source>
</evidence>
<dbReference type="GO" id="GO:0006465">
    <property type="term" value="P:signal peptide processing"/>
    <property type="evidence" value="ECO:0007669"/>
    <property type="project" value="TreeGrafter"/>
</dbReference>
<comment type="similarity">
    <text evidence="1">Belongs to the peptidase A24 family.</text>
</comment>
<feature type="transmembrane region" description="Helical" evidence="2">
    <location>
        <begin position="370"/>
        <end position="388"/>
    </location>
</feature>